<proteinExistence type="predicted"/>
<dbReference type="AlphaFoldDB" id="A0A6B9FLQ5"/>
<name>A0A6B9FLQ5_9HYPH</name>
<reference evidence="1 2" key="1">
    <citation type="journal article" date="2012" name="Genet. Mol. Biol.">
        <title>Analysis of 16S rRNA and mxaF genes revealing insights into Methylobacterium niche-specific plant association.</title>
        <authorList>
            <person name="Dourado M.N."/>
            <person name="Andreote F.D."/>
            <person name="Dini-Andreote F."/>
            <person name="Conti R."/>
            <person name="Araujo J.M."/>
            <person name="Araujo W.L."/>
        </authorList>
    </citation>
    <scope>NUCLEOTIDE SEQUENCE [LARGE SCALE GENOMIC DNA]</scope>
    <source>
        <strain evidence="1 2">SR1.6/6</strain>
    </source>
</reference>
<dbReference type="EMBL" id="CP043538">
    <property type="protein sequence ID" value="QGY01858.1"/>
    <property type="molecule type" value="Genomic_DNA"/>
</dbReference>
<dbReference type="RefSeq" id="WP_010685694.1">
    <property type="nucleotide sequence ID" value="NZ_CP043538.1"/>
</dbReference>
<sequence>MTTHSVMMIVNSCPVDAVVNFGILLEKFAQAHPTISFSWRWEDPTEDDGVDVEPIGLMDYADDEEGPDNLNFLISFESDADLIRFTTFNRWINP</sequence>
<evidence type="ECO:0000313" key="2">
    <source>
        <dbReference type="Proteomes" id="UP000012488"/>
    </source>
</evidence>
<evidence type="ECO:0000313" key="1">
    <source>
        <dbReference type="EMBL" id="QGY01858.1"/>
    </source>
</evidence>
<gene>
    <name evidence="1" type="ORF">MMSR116_08175</name>
</gene>
<protein>
    <submittedName>
        <fullName evidence="1">Uncharacterized protein</fullName>
    </submittedName>
</protein>
<reference evidence="1 2" key="2">
    <citation type="journal article" date="2013" name="Genome Announc.">
        <title>Draft Genome Sequence of Methylobacterium mesophilicum Strain SR1.6/6, Isolated from Citrus sinensis.</title>
        <authorList>
            <person name="Marinho Almeida D."/>
            <person name="Dini-Andreote F."/>
            <person name="Camargo Neves A.A."/>
            <person name="Juca Ramos R.T."/>
            <person name="Andreote F.D."/>
            <person name="Carneiro A.R."/>
            <person name="Oliveira de Souza Lima A."/>
            <person name="Caracciolo Gomes de Sa P.H."/>
            <person name="Ribeiro Barbosa M.S."/>
            <person name="Araujo W.L."/>
            <person name="Silva A."/>
        </authorList>
    </citation>
    <scope>NUCLEOTIDE SEQUENCE [LARGE SCALE GENOMIC DNA]</scope>
    <source>
        <strain evidence="1 2">SR1.6/6</strain>
    </source>
</reference>
<dbReference type="KEGG" id="mmes:MMSR116_08175"/>
<accession>A0A6B9FLQ5</accession>
<dbReference type="Proteomes" id="UP000012488">
    <property type="component" value="Chromosome"/>
</dbReference>
<organism evidence="1 2">
    <name type="scientific">Methylobacterium mesophilicum SR1.6/6</name>
    <dbReference type="NCBI Taxonomy" id="908290"/>
    <lineage>
        <taxon>Bacteria</taxon>
        <taxon>Pseudomonadati</taxon>
        <taxon>Pseudomonadota</taxon>
        <taxon>Alphaproteobacteria</taxon>
        <taxon>Hyphomicrobiales</taxon>
        <taxon>Methylobacteriaceae</taxon>
        <taxon>Methylobacterium</taxon>
    </lineage>
</organism>